<evidence type="ECO:0000256" key="4">
    <source>
        <dbReference type="ARBA" id="ARBA00004496"/>
    </source>
</evidence>
<dbReference type="FunFam" id="3.40.50.300:FF:001402">
    <property type="entry name" value="Discs, large homolog 3 (Drosophila)"/>
    <property type="match status" value="1"/>
</dbReference>
<dbReference type="SMART" id="SM00569">
    <property type="entry name" value="L27"/>
    <property type="match status" value="1"/>
</dbReference>
<dbReference type="InterPro" id="IPR027417">
    <property type="entry name" value="P-loop_NTPase"/>
</dbReference>
<feature type="region of interest" description="Disordered" evidence="16">
    <location>
        <begin position="696"/>
        <end position="727"/>
    </location>
</feature>
<dbReference type="FunFam" id="3.30.63.10:FF:000001">
    <property type="entry name" value="Disks large homolog 1 isoform 2"/>
    <property type="match status" value="1"/>
</dbReference>
<dbReference type="GO" id="GO:0016323">
    <property type="term" value="C:basolateral plasma membrane"/>
    <property type="evidence" value="ECO:0007669"/>
    <property type="project" value="TreeGrafter"/>
</dbReference>
<dbReference type="GO" id="GO:0099072">
    <property type="term" value="P:regulation of postsynaptic membrane neurotransmitter receptor levels"/>
    <property type="evidence" value="ECO:0007669"/>
    <property type="project" value="TreeGrafter"/>
</dbReference>
<dbReference type="SUPFAM" id="SSF101288">
    <property type="entry name" value="L27 domain"/>
    <property type="match status" value="1"/>
</dbReference>
<dbReference type="PANTHER" id="PTHR23119">
    <property type="entry name" value="DISCS LARGE"/>
    <property type="match status" value="1"/>
</dbReference>
<dbReference type="Pfam" id="PF00018">
    <property type="entry name" value="SH3_1"/>
    <property type="match status" value="1"/>
</dbReference>
<dbReference type="SUPFAM" id="SSF50044">
    <property type="entry name" value="SH3-domain"/>
    <property type="match status" value="1"/>
</dbReference>
<name>A0AA88PLX4_9TELE</name>
<dbReference type="GO" id="GO:0043005">
    <property type="term" value="C:neuron projection"/>
    <property type="evidence" value="ECO:0007669"/>
    <property type="project" value="InterPro"/>
</dbReference>
<feature type="domain" description="PDZ" evidence="19">
    <location>
        <begin position="232"/>
        <end position="319"/>
    </location>
</feature>
<dbReference type="InterPro" id="IPR001478">
    <property type="entry name" value="PDZ"/>
</dbReference>
<dbReference type="Gene3D" id="2.30.30.40">
    <property type="entry name" value="SH3 Domains"/>
    <property type="match status" value="2"/>
</dbReference>
<dbReference type="GO" id="GO:0019901">
    <property type="term" value="F:protein kinase binding"/>
    <property type="evidence" value="ECO:0007669"/>
    <property type="project" value="TreeGrafter"/>
</dbReference>
<evidence type="ECO:0000256" key="3">
    <source>
        <dbReference type="ARBA" id="ARBA00004282"/>
    </source>
</evidence>
<dbReference type="SMART" id="SM00228">
    <property type="entry name" value="PDZ"/>
    <property type="match status" value="3"/>
</dbReference>
<dbReference type="InterPro" id="IPR036028">
    <property type="entry name" value="SH3-like_dom_sf"/>
</dbReference>
<evidence type="ECO:0000256" key="7">
    <source>
        <dbReference type="ARBA" id="ARBA00022443"/>
    </source>
</evidence>
<dbReference type="GO" id="GO:0070161">
    <property type="term" value="C:anchoring junction"/>
    <property type="evidence" value="ECO:0007669"/>
    <property type="project" value="UniProtKB-SubCell"/>
</dbReference>
<dbReference type="Proteomes" id="UP001187343">
    <property type="component" value="Unassembled WGS sequence"/>
</dbReference>
<proteinExistence type="inferred from homology"/>
<feature type="compositionally biased region" description="Polar residues" evidence="16">
    <location>
        <begin position="713"/>
        <end position="726"/>
    </location>
</feature>
<comment type="caution">
    <text evidence="21">The sequence shown here is derived from an EMBL/GenBank/DDBJ whole genome shotgun (WGS) entry which is preliminary data.</text>
</comment>
<dbReference type="GO" id="GO:0098609">
    <property type="term" value="P:cell-cell adhesion"/>
    <property type="evidence" value="ECO:0007669"/>
    <property type="project" value="TreeGrafter"/>
</dbReference>
<comment type="subcellular location">
    <subcellularLocation>
        <location evidence="2">Apical cell membrane</location>
    </subcellularLocation>
    <subcellularLocation>
        <location evidence="3">Cell junction</location>
    </subcellularLocation>
    <subcellularLocation>
        <location evidence="1">Cell membrane</location>
        <topology evidence="1">Peripheral membrane protein</topology>
    </subcellularLocation>
    <subcellularLocation>
        <location evidence="4">Cytoplasm</location>
    </subcellularLocation>
    <subcellularLocation>
        <location evidence="5">Endoplasmic reticulum membrane</location>
    </subcellularLocation>
</comment>
<dbReference type="InterPro" id="IPR050614">
    <property type="entry name" value="Synaptic_Scaffolding_LAP-MAGUK"/>
</dbReference>
<dbReference type="FunFam" id="2.30.42.10:FF:000002">
    <property type="entry name" value="Disks large homolog 4 isoform 2"/>
    <property type="match status" value="1"/>
</dbReference>
<feature type="domain" description="PDZ" evidence="19">
    <location>
        <begin position="476"/>
        <end position="557"/>
    </location>
</feature>
<dbReference type="FunFam" id="2.30.42.10:FF:000001">
    <property type="entry name" value="Disks large homolog 1 isoform 2"/>
    <property type="match status" value="1"/>
</dbReference>
<evidence type="ECO:0000259" key="18">
    <source>
        <dbReference type="PROSITE" id="PS50052"/>
    </source>
</evidence>
<dbReference type="PROSITE" id="PS50106">
    <property type="entry name" value="PDZ"/>
    <property type="match status" value="3"/>
</dbReference>
<evidence type="ECO:0000256" key="8">
    <source>
        <dbReference type="ARBA" id="ARBA00022475"/>
    </source>
</evidence>
<dbReference type="InterPro" id="IPR001452">
    <property type="entry name" value="SH3_domain"/>
</dbReference>
<evidence type="ECO:0000259" key="17">
    <source>
        <dbReference type="PROSITE" id="PS50002"/>
    </source>
</evidence>
<dbReference type="SMART" id="SM00072">
    <property type="entry name" value="GuKc"/>
    <property type="match status" value="1"/>
</dbReference>
<dbReference type="FunFam" id="2.30.42.10:FF:000049">
    <property type="entry name" value="disks large homolog 1 isoform X1"/>
    <property type="match status" value="1"/>
</dbReference>
<keyword evidence="9" id="KW-0963">Cytoplasm</keyword>
<dbReference type="FunFam" id="1.10.287.470:FF:000001">
    <property type="entry name" value="Disks large 1 isoform X3"/>
    <property type="match status" value="1"/>
</dbReference>
<dbReference type="Gene3D" id="3.40.50.300">
    <property type="entry name" value="P-loop containing nucleotide triphosphate hydrolases"/>
    <property type="match status" value="1"/>
</dbReference>
<evidence type="ECO:0000256" key="2">
    <source>
        <dbReference type="ARBA" id="ARBA00004221"/>
    </source>
</evidence>
<dbReference type="SMART" id="SM01277">
    <property type="entry name" value="MAGUK_N_PEST"/>
    <property type="match status" value="1"/>
</dbReference>
<feature type="domain" description="SH3" evidence="17">
    <location>
        <begin position="591"/>
        <end position="661"/>
    </location>
</feature>
<dbReference type="InterPro" id="IPR008144">
    <property type="entry name" value="Guanylate_kin-like_dom"/>
</dbReference>
<dbReference type="EMBL" id="JAUYZG010000014">
    <property type="protein sequence ID" value="KAK2889206.1"/>
    <property type="molecule type" value="Genomic_DNA"/>
</dbReference>
<evidence type="ECO:0000313" key="22">
    <source>
        <dbReference type="Proteomes" id="UP001187343"/>
    </source>
</evidence>
<dbReference type="InterPro" id="IPR008145">
    <property type="entry name" value="GK/Ca_channel_bsu"/>
</dbReference>
<dbReference type="CDD" id="cd00071">
    <property type="entry name" value="GMPK"/>
    <property type="match status" value="1"/>
</dbReference>
<feature type="compositionally biased region" description="Low complexity" evidence="16">
    <location>
        <begin position="88"/>
        <end position="102"/>
    </location>
</feature>
<feature type="domain" description="PDZ" evidence="19">
    <location>
        <begin position="327"/>
        <end position="414"/>
    </location>
</feature>
<feature type="domain" description="L27" evidence="20">
    <location>
        <begin position="4"/>
        <end position="64"/>
    </location>
</feature>
<dbReference type="CDD" id="cd11861">
    <property type="entry name" value="SH3_DLG-like"/>
    <property type="match status" value="1"/>
</dbReference>
<dbReference type="InterPro" id="IPR015143">
    <property type="entry name" value="L27_1"/>
</dbReference>
<dbReference type="GO" id="GO:0007268">
    <property type="term" value="P:chemical synaptic transmission"/>
    <property type="evidence" value="ECO:0007669"/>
    <property type="project" value="InterPro"/>
</dbReference>
<dbReference type="GO" id="GO:0016324">
    <property type="term" value="C:apical plasma membrane"/>
    <property type="evidence" value="ECO:0007669"/>
    <property type="project" value="UniProtKB-SubCell"/>
</dbReference>
<evidence type="ECO:0000256" key="6">
    <source>
        <dbReference type="ARBA" id="ARBA00007014"/>
    </source>
</evidence>
<dbReference type="CDD" id="cd06724">
    <property type="entry name" value="PDZ2_Dlg1-2-4-like"/>
    <property type="match status" value="1"/>
</dbReference>
<dbReference type="PROSITE" id="PS50052">
    <property type="entry name" value="GUANYLATE_KINASE_2"/>
    <property type="match status" value="1"/>
</dbReference>
<dbReference type="GO" id="GO:0097120">
    <property type="term" value="P:receptor localization to synapse"/>
    <property type="evidence" value="ECO:0007669"/>
    <property type="project" value="TreeGrafter"/>
</dbReference>
<evidence type="ECO:0000256" key="13">
    <source>
        <dbReference type="ARBA" id="ARBA00023136"/>
    </source>
</evidence>
<comment type="similarity">
    <text evidence="6">Belongs to the MAGUK family.</text>
</comment>
<sequence length="936" mass="104311">MPVRKKDAQKALQLLEEYRTKLSKTGDPHLRHSIERVINVFQSTLFQALIDIQEFYEVSLQDNESKPIEPSSIKTREPFPPVNEWNLTGPSSTTGPTETVPSANAQSNEKYRYQDEDTTSPPEHSSPHLPGDVRPPELVQVSEKNISQIENVHGYVSHSHISPMKQADVIPPSAPIIPVIPISPVPAETTAISAPTSQASPAPVVVNTESLDTSPYVSPYVNGTEADYEYEEITLERGNSGLGFSIAGGTDNPHIGEDPSIFITKIIPGGAAAQDGRLRVNDCILRVNDVDVRDVTHSNAVEALKEAGCIVRLYVRRRKAVTEKIMDVKLVKGPKGLGFSIAGGVGNQHIPGDNSIYITKIIEGGAAHKDGRLQIGDKLLAVNAACLEEVTHEDAVTALKNTPDVVYLKVAKPTSVFMNDSYVPPDVTSSYSQHMENHISTQSYLSQPLTPATPSRYSPISKGMLGDDEITREPRKIVLHRGTTGLGFNIVGGEDGEGIFISFILAGGPADLCGELRKGDRIISVNGVDLRSATHEQAAAALKNAGQTVTIVAQYRPEEYSRFEAKIHDLREQMMNSSISSGSGSLRTSQKRTLYVRALFDYDITKDSGLPSQGLNFRFGDILHVLNASDEEWWQARHVTPDGEMEEMGVIPSKKRVERKERARLKTVKFNSKSRDKGQSLNDKRKKNLFSRKFPFYKNKDPSEQETSDVDQHVTSNASDSESSYRGQEEYVLSYETVTQQEVSYTRPVIILGPMKDRINDDLISEFPDKFGSCVPHTTRPKRDYEVDARDYHFVVSREQMEKDIQDHKFIEAGQYNNHLYGTSVQSVREVAEKGKHCILDVSGNAIKRLQLAQLYPIAVFVKPKSVENILEMNKRLMEEQGRKTYDRAMKLEQEFLEHFTAIVQGDTLEEIYNQVKQIIEEQSGPFIWVPVKEKL</sequence>
<reference evidence="21" key="1">
    <citation type="submission" date="2023-08" db="EMBL/GenBank/DDBJ databases">
        <title>Chromosome-level Genome Assembly of mud carp (Cirrhinus molitorella).</title>
        <authorList>
            <person name="Liu H."/>
        </authorList>
    </citation>
    <scope>NUCLEOTIDE SEQUENCE</scope>
    <source>
        <strain evidence="21">Prfri</strain>
        <tissue evidence="21">Muscle</tissue>
    </source>
</reference>
<keyword evidence="12" id="KW-0965">Cell junction</keyword>
<dbReference type="GO" id="GO:0098839">
    <property type="term" value="C:postsynaptic density membrane"/>
    <property type="evidence" value="ECO:0007669"/>
    <property type="project" value="TreeGrafter"/>
</dbReference>
<keyword evidence="7 15" id="KW-0728">SH3 domain</keyword>
<keyword evidence="22" id="KW-1185">Reference proteome</keyword>
<evidence type="ECO:0000256" key="15">
    <source>
        <dbReference type="PROSITE-ProRule" id="PRU00192"/>
    </source>
</evidence>
<dbReference type="PROSITE" id="PS50002">
    <property type="entry name" value="SH3"/>
    <property type="match status" value="1"/>
</dbReference>
<dbReference type="Pfam" id="PF10608">
    <property type="entry name" value="MAGUK_N_PEST"/>
    <property type="match status" value="1"/>
</dbReference>
<evidence type="ECO:0000256" key="1">
    <source>
        <dbReference type="ARBA" id="ARBA00004202"/>
    </source>
</evidence>
<dbReference type="InterPro" id="IPR036892">
    <property type="entry name" value="L27_dom_sf"/>
</dbReference>
<dbReference type="PROSITE" id="PS00856">
    <property type="entry name" value="GUANYLATE_KINASE_1"/>
    <property type="match status" value="1"/>
</dbReference>
<dbReference type="PIRSF" id="PIRSF001741">
    <property type="entry name" value="MAGUK_DLGH"/>
    <property type="match status" value="1"/>
</dbReference>
<dbReference type="GO" id="GO:0005789">
    <property type="term" value="C:endoplasmic reticulum membrane"/>
    <property type="evidence" value="ECO:0007669"/>
    <property type="project" value="UniProtKB-SubCell"/>
</dbReference>
<dbReference type="SMART" id="SM00326">
    <property type="entry name" value="SH3"/>
    <property type="match status" value="1"/>
</dbReference>
<dbReference type="FunFam" id="2.30.30.40:FF:000058">
    <property type="entry name" value="Disks large homolog 1 isoform X1"/>
    <property type="match status" value="1"/>
</dbReference>
<dbReference type="GO" id="GO:0031594">
    <property type="term" value="C:neuromuscular junction"/>
    <property type="evidence" value="ECO:0007669"/>
    <property type="project" value="InterPro"/>
</dbReference>
<keyword evidence="13" id="KW-0472">Membrane</keyword>
<keyword evidence="8" id="KW-1003">Cell membrane</keyword>
<dbReference type="Gene3D" id="1.10.287.470">
    <property type="entry name" value="Helix hairpin bin"/>
    <property type="match status" value="1"/>
</dbReference>
<evidence type="ECO:0000256" key="14">
    <source>
        <dbReference type="ARBA" id="ARBA00044189"/>
    </source>
</evidence>
<dbReference type="Gene3D" id="2.30.42.10">
    <property type="match status" value="3"/>
</dbReference>
<dbReference type="InterPro" id="IPR019583">
    <property type="entry name" value="DLG1-4_PDZ_assoc"/>
</dbReference>
<dbReference type="FunFam" id="2.30.30.40:FF:000008">
    <property type="entry name" value="Disks large homolog 1 isoform 2"/>
    <property type="match status" value="1"/>
</dbReference>
<dbReference type="GO" id="GO:0043113">
    <property type="term" value="P:receptor clustering"/>
    <property type="evidence" value="ECO:0007669"/>
    <property type="project" value="TreeGrafter"/>
</dbReference>
<keyword evidence="10" id="KW-0677">Repeat</keyword>
<dbReference type="SUPFAM" id="SSF52540">
    <property type="entry name" value="P-loop containing nucleoside triphosphate hydrolases"/>
    <property type="match status" value="1"/>
</dbReference>
<dbReference type="Pfam" id="PF00625">
    <property type="entry name" value="Guanylate_kin"/>
    <property type="match status" value="1"/>
</dbReference>
<dbReference type="CDD" id="cd06795">
    <property type="entry name" value="PDZ3_Dlg1-2-4-like"/>
    <property type="match status" value="1"/>
</dbReference>
<dbReference type="PROSITE" id="PS51022">
    <property type="entry name" value="L27"/>
    <property type="match status" value="1"/>
</dbReference>
<dbReference type="SUPFAM" id="SSF50156">
    <property type="entry name" value="PDZ domain-like"/>
    <property type="match status" value="3"/>
</dbReference>
<evidence type="ECO:0000259" key="19">
    <source>
        <dbReference type="PROSITE" id="PS50106"/>
    </source>
</evidence>
<evidence type="ECO:0000256" key="10">
    <source>
        <dbReference type="ARBA" id="ARBA00022737"/>
    </source>
</evidence>
<dbReference type="InterPro" id="IPR020590">
    <property type="entry name" value="Guanylate_kinase_CS"/>
</dbReference>
<dbReference type="GO" id="GO:0035255">
    <property type="term" value="F:ionotropic glutamate receptor binding"/>
    <property type="evidence" value="ECO:0007669"/>
    <property type="project" value="TreeGrafter"/>
</dbReference>
<dbReference type="InterPro" id="IPR019590">
    <property type="entry name" value="DLG1_PEST_dom"/>
</dbReference>
<dbReference type="GO" id="GO:0045197">
    <property type="term" value="P:establishment or maintenance of epithelial cell apical/basal polarity"/>
    <property type="evidence" value="ECO:0007669"/>
    <property type="project" value="TreeGrafter"/>
</dbReference>
<keyword evidence="11" id="KW-0256">Endoplasmic reticulum</keyword>
<evidence type="ECO:0000256" key="12">
    <source>
        <dbReference type="ARBA" id="ARBA00022949"/>
    </source>
</evidence>
<evidence type="ECO:0000256" key="16">
    <source>
        <dbReference type="SAM" id="MobiDB-lite"/>
    </source>
</evidence>
<dbReference type="InterPro" id="IPR016313">
    <property type="entry name" value="DLG1-like"/>
</dbReference>
<feature type="region of interest" description="Disordered" evidence="16">
    <location>
        <begin position="60"/>
        <end position="135"/>
    </location>
</feature>
<dbReference type="Gene3D" id="3.30.63.10">
    <property type="entry name" value="Guanylate Kinase phosphate binding domain"/>
    <property type="match status" value="1"/>
</dbReference>
<dbReference type="InterPro" id="IPR004172">
    <property type="entry name" value="L27_dom"/>
</dbReference>
<protein>
    <recommendedName>
        <fullName evidence="14">Disks large homolog 1</fullName>
    </recommendedName>
</protein>
<organism evidence="21 22">
    <name type="scientific">Cirrhinus molitorella</name>
    <name type="common">mud carp</name>
    <dbReference type="NCBI Taxonomy" id="172907"/>
    <lineage>
        <taxon>Eukaryota</taxon>
        <taxon>Metazoa</taxon>
        <taxon>Chordata</taxon>
        <taxon>Craniata</taxon>
        <taxon>Vertebrata</taxon>
        <taxon>Euteleostomi</taxon>
        <taxon>Actinopterygii</taxon>
        <taxon>Neopterygii</taxon>
        <taxon>Teleostei</taxon>
        <taxon>Ostariophysi</taxon>
        <taxon>Cypriniformes</taxon>
        <taxon>Cyprinidae</taxon>
        <taxon>Labeoninae</taxon>
        <taxon>Labeonini</taxon>
        <taxon>Cirrhinus</taxon>
    </lineage>
</organism>
<dbReference type="Pfam" id="PF00595">
    <property type="entry name" value="PDZ"/>
    <property type="match status" value="3"/>
</dbReference>
<dbReference type="Pfam" id="PF10600">
    <property type="entry name" value="PDZ_assoc"/>
    <property type="match status" value="1"/>
</dbReference>
<dbReference type="CDD" id="cd06723">
    <property type="entry name" value="PDZ1_Dlg1-2-4-like"/>
    <property type="match status" value="1"/>
</dbReference>
<evidence type="ECO:0000256" key="11">
    <source>
        <dbReference type="ARBA" id="ARBA00022824"/>
    </source>
</evidence>
<dbReference type="InterPro" id="IPR036034">
    <property type="entry name" value="PDZ_sf"/>
</dbReference>
<accession>A0AA88PLX4</accession>
<dbReference type="PANTHER" id="PTHR23119:SF5">
    <property type="entry name" value="DISKS LARGE HOMOLOG 1"/>
    <property type="match status" value="1"/>
</dbReference>
<evidence type="ECO:0000313" key="21">
    <source>
        <dbReference type="EMBL" id="KAK2889206.1"/>
    </source>
</evidence>
<evidence type="ECO:0000256" key="5">
    <source>
        <dbReference type="ARBA" id="ARBA00004586"/>
    </source>
</evidence>
<dbReference type="AlphaFoldDB" id="A0AA88PLX4"/>
<evidence type="ECO:0000259" key="20">
    <source>
        <dbReference type="PROSITE" id="PS51022"/>
    </source>
</evidence>
<evidence type="ECO:0000256" key="9">
    <source>
        <dbReference type="ARBA" id="ARBA00022490"/>
    </source>
</evidence>
<dbReference type="Pfam" id="PF09058">
    <property type="entry name" value="L27_1"/>
    <property type="match status" value="1"/>
</dbReference>
<gene>
    <name evidence="21" type="ORF">Q8A67_014581</name>
</gene>
<feature type="domain" description="Guanylate kinase-like" evidence="18">
    <location>
        <begin position="746"/>
        <end position="921"/>
    </location>
</feature>